<feature type="domain" description="FAD/NAD(P)-binding" evidence="1">
    <location>
        <begin position="7"/>
        <end position="315"/>
    </location>
</feature>
<evidence type="ECO:0000259" key="1">
    <source>
        <dbReference type="Pfam" id="PF07992"/>
    </source>
</evidence>
<dbReference type="AlphaFoldDB" id="A0A557XY65"/>
<comment type="caution">
    <text evidence="2">The sequence shown here is derived from an EMBL/GenBank/DDBJ whole genome shotgun (WGS) entry which is preliminary data.</text>
</comment>
<dbReference type="InterPro" id="IPR036188">
    <property type="entry name" value="FAD/NAD-bd_sf"/>
</dbReference>
<evidence type="ECO:0000313" key="2">
    <source>
        <dbReference type="EMBL" id="TVS91106.1"/>
    </source>
</evidence>
<dbReference type="Gene3D" id="3.50.50.60">
    <property type="entry name" value="FAD/NAD(P)-binding domain"/>
    <property type="match status" value="2"/>
</dbReference>
<sequence length="424" mass="46130">MTEAKPRVLVLGSSFAGLTTARFIREHAGDAVDLAVVDRNPYLTFMPNIQMEVLADRDPLESMLLDTPKIHDRDGNTFLNADVIAIDPDARRVHVVPSDRPGSATEVLGYDYLVIALGNRLAYDQIEGFGEHGDTVSSGYYGNKLRRRLAAYKGGPIAIGSARFHQGLQGKPDWLPVGLAACEGPPLELGLAMAHWLGEHRLGDAHRITLFTPAAMIAEDAGEQIVTGFLKMAAERGFGYLNKTDDVVRLTADGIEFRNGASLEAEIKIVLPDWVPHPFLKDLPVTDEMGFVLTDRRMRNPGHRELFAVGDAAALTVPKLGGLGHQQAGIVARQIAIDVGVLAPDDAGPDYQPEILCFGDIGAHQGFYIYSNTWFGGDTSVFKMGHAPYAMKLAFKEMYFRTGGKPPAFGVPATHLLMDHFPGE</sequence>
<proteinExistence type="predicted"/>
<organism evidence="2 3">
    <name type="scientific">Mycobacterium helveticum</name>
    <dbReference type="NCBI Taxonomy" id="2592811"/>
    <lineage>
        <taxon>Bacteria</taxon>
        <taxon>Bacillati</taxon>
        <taxon>Actinomycetota</taxon>
        <taxon>Actinomycetes</taxon>
        <taxon>Mycobacteriales</taxon>
        <taxon>Mycobacteriaceae</taxon>
        <taxon>Mycobacterium</taxon>
    </lineage>
</organism>
<accession>A0A557XY65</accession>
<dbReference type="GO" id="GO:0016491">
    <property type="term" value="F:oxidoreductase activity"/>
    <property type="evidence" value="ECO:0007669"/>
    <property type="project" value="InterPro"/>
</dbReference>
<dbReference type="EMBL" id="VMQU01000018">
    <property type="protein sequence ID" value="TVS91106.1"/>
    <property type="molecule type" value="Genomic_DNA"/>
</dbReference>
<dbReference type="RefSeq" id="WP_144949830.1">
    <property type="nucleotide sequence ID" value="NZ_VMQU01000018.1"/>
</dbReference>
<name>A0A557XY65_9MYCO</name>
<dbReference type="Pfam" id="PF07992">
    <property type="entry name" value="Pyr_redox_2"/>
    <property type="match status" value="1"/>
</dbReference>
<reference evidence="2 3" key="1">
    <citation type="submission" date="2019-07" db="EMBL/GenBank/DDBJ databases">
        <title>New Mycobacterium species.</title>
        <authorList>
            <person name="Tortoli E."/>
            <person name="Ghielmetti G."/>
            <person name="Friedel U."/>
            <person name="Trovato A."/>
        </authorList>
    </citation>
    <scope>NUCLEOTIDE SEQUENCE [LARGE SCALE GENOMIC DNA]</scope>
    <source>
        <strain evidence="2 3">16-83</strain>
    </source>
</reference>
<dbReference type="SUPFAM" id="SSF51905">
    <property type="entry name" value="FAD/NAD(P)-binding domain"/>
    <property type="match status" value="1"/>
</dbReference>
<dbReference type="PANTHER" id="PTHR43755:SF1">
    <property type="entry name" value="FAD-DEPENDENT PYRIDINE NUCLEOTIDE-DISULPHIDE OXIDOREDUCTASE"/>
    <property type="match status" value="1"/>
</dbReference>
<dbReference type="InterPro" id="IPR023753">
    <property type="entry name" value="FAD/NAD-binding_dom"/>
</dbReference>
<gene>
    <name evidence="2" type="ORF">FPZ47_06515</name>
</gene>
<dbReference type="Proteomes" id="UP000320513">
    <property type="component" value="Unassembled WGS sequence"/>
</dbReference>
<dbReference type="OrthoDB" id="9781621at2"/>
<keyword evidence="3" id="KW-1185">Reference proteome</keyword>
<protein>
    <submittedName>
        <fullName evidence="2">Pyridine nucleotide-disulfide oxidoreductase</fullName>
    </submittedName>
</protein>
<dbReference type="PANTHER" id="PTHR43755">
    <property type="match status" value="1"/>
</dbReference>
<evidence type="ECO:0000313" key="3">
    <source>
        <dbReference type="Proteomes" id="UP000320513"/>
    </source>
</evidence>
<dbReference type="InterPro" id="IPR052541">
    <property type="entry name" value="SQRD"/>
</dbReference>